<comment type="similarity">
    <text evidence="2">Belongs to the methyl-accepting chemotaxis (MCP) protein family.</text>
</comment>
<accession>A0A174HIZ9</accession>
<dbReference type="AlphaFoldDB" id="A0A174HIZ9"/>
<keyword evidence="4" id="KW-0472">Membrane</keyword>
<comment type="caution">
    <text evidence="7">The sequence shown here is derived from an EMBL/GenBank/DDBJ whole genome shotgun (WGS) entry which is preliminary data.</text>
</comment>
<dbReference type="EMBL" id="QRVL01000002">
    <property type="protein sequence ID" value="RGS41562.1"/>
    <property type="molecule type" value="Genomic_DNA"/>
</dbReference>
<dbReference type="SMART" id="SM00304">
    <property type="entry name" value="HAMP"/>
    <property type="match status" value="1"/>
</dbReference>
<dbReference type="PANTHER" id="PTHR32089">
    <property type="entry name" value="METHYL-ACCEPTING CHEMOTAXIS PROTEIN MCPB"/>
    <property type="match status" value="1"/>
</dbReference>
<feature type="domain" description="Methyl-accepting transducer" evidence="5">
    <location>
        <begin position="361"/>
        <end position="625"/>
    </location>
</feature>
<evidence type="ECO:0000259" key="6">
    <source>
        <dbReference type="PROSITE" id="PS50885"/>
    </source>
</evidence>
<protein>
    <submittedName>
        <fullName evidence="7">Methyl-accepting chemotaxis protein</fullName>
    </submittedName>
</protein>
<reference evidence="7 8" key="1">
    <citation type="submission" date="2018-08" db="EMBL/GenBank/DDBJ databases">
        <title>A genome reference for cultivated species of the human gut microbiota.</title>
        <authorList>
            <person name="Zou Y."/>
            <person name="Xue W."/>
            <person name="Luo G."/>
        </authorList>
    </citation>
    <scope>NUCLEOTIDE SEQUENCE [LARGE SCALE GENOMIC DNA]</scope>
    <source>
        <strain evidence="7 8">AF22-12AC</strain>
    </source>
</reference>
<dbReference type="InterPro" id="IPR004089">
    <property type="entry name" value="MCPsignal_dom"/>
</dbReference>
<keyword evidence="4" id="KW-1133">Transmembrane helix</keyword>
<evidence type="ECO:0000313" key="7">
    <source>
        <dbReference type="EMBL" id="RGS41562.1"/>
    </source>
</evidence>
<dbReference type="GO" id="GO:0016020">
    <property type="term" value="C:membrane"/>
    <property type="evidence" value="ECO:0007669"/>
    <property type="project" value="InterPro"/>
</dbReference>
<dbReference type="Pfam" id="PF00015">
    <property type="entry name" value="MCPsignal"/>
    <property type="match status" value="1"/>
</dbReference>
<evidence type="ECO:0000256" key="1">
    <source>
        <dbReference type="ARBA" id="ARBA00023224"/>
    </source>
</evidence>
<dbReference type="SUPFAM" id="SSF58104">
    <property type="entry name" value="Methyl-accepting chemotaxis protein (MCP) signaling domain"/>
    <property type="match status" value="1"/>
</dbReference>
<feature type="domain" description="HAMP" evidence="6">
    <location>
        <begin position="304"/>
        <end position="356"/>
    </location>
</feature>
<evidence type="ECO:0000259" key="5">
    <source>
        <dbReference type="PROSITE" id="PS50111"/>
    </source>
</evidence>
<gene>
    <name evidence="7" type="ORF">DWX93_05490</name>
</gene>
<evidence type="ECO:0000313" key="8">
    <source>
        <dbReference type="Proteomes" id="UP000266172"/>
    </source>
</evidence>
<feature type="transmembrane region" description="Helical" evidence="4">
    <location>
        <begin position="12"/>
        <end position="34"/>
    </location>
</feature>
<dbReference type="CDD" id="cd06225">
    <property type="entry name" value="HAMP"/>
    <property type="match status" value="1"/>
</dbReference>
<proteinExistence type="inferred from homology"/>
<evidence type="ECO:0000256" key="2">
    <source>
        <dbReference type="ARBA" id="ARBA00029447"/>
    </source>
</evidence>
<dbReference type="PANTHER" id="PTHR32089:SF112">
    <property type="entry name" value="LYSOZYME-LIKE PROTEIN-RELATED"/>
    <property type="match status" value="1"/>
</dbReference>
<dbReference type="PROSITE" id="PS50885">
    <property type="entry name" value="HAMP"/>
    <property type="match status" value="1"/>
</dbReference>
<evidence type="ECO:0000256" key="3">
    <source>
        <dbReference type="PROSITE-ProRule" id="PRU00284"/>
    </source>
</evidence>
<keyword evidence="1 3" id="KW-0807">Transducer</keyword>
<dbReference type="InterPro" id="IPR003660">
    <property type="entry name" value="HAMP_dom"/>
</dbReference>
<dbReference type="PROSITE" id="PS50111">
    <property type="entry name" value="CHEMOTAXIS_TRANSDUC_2"/>
    <property type="match status" value="1"/>
</dbReference>
<organism evidence="7 8">
    <name type="scientific">Roseburia hominis</name>
    <dbReference type="NCBI Taxonomy" id="301301"/>
    <lineage>
        <taxon>Bacteria</taxon>
        <taxon>Bacillati</taxon>
        <taxon>Bacillota</taxon>
        <taxon>Clostridia</taxon>
        <taxon>Lachnospirales</taxon>
        <taxon>Lachnospiraceae</taxon>
        <taxon>Roseburia</taxon>
    </lineage>
</organism>
<dbReference type="Gene3D" id="1.10.287.950">
    <property type="entry name" value="Methyl-accepting chemotaxis protein"/>
    <property type="match status" value="1"/>
</dbReference>
<dbReference type="RefSeq" id="WP_055232178.1">
    <property type="nucleotide sequence ID" value="NZ_CATVZQ010000005.1"/>
</dbReference>
<name>A0A174HIZ9_9FIRM</name>
<keyword evidence="4" id="KW-0812">Transmembrane</keyword>
<dbReference type="Proteomes" id="UP000266172">
    <property type="component" value="Unassembled WGS sequence"/>
</dbReference>
<dbReference type="SMART" id="SM00283">
    <property type="entry name" value="MA"/>
    <property type="match status" value="1"/>
</dbReference>
<dbReference type="Gene3D" id="1.10.8.500">
    <property type="entry name" value="HAMP domain in histidine kinase"/>
    <property type="match status" value="1"/>
</dbReference>
<dbReference type="Gene3D" id="3.30.450.20">
    <property type="entry name" value="PAS domain"/>
    <property type="match status" value="2"/>
</dbReference>
<sequence>MQKEKGIVSIKVKLLGVIVPVVIVSILVLVLIAYRTSAGLIESYSENLLESSVENQASQIESWLEQNIGAFQIVKTTIENTKPDDKELQTMLDSYYNYNSNYPEGLYIADETGKLWKASDSAMSESDPVNSVWYQEGLTRVNMAIGSSYVNSEGVSVISASGILNDGSGKMKVISADMTLDRISVIVNAFIEMKNAEAILVDKDTATILASRDSAKISTTLGSDGSSAFEQSVAAKIADRDYSFSTLDGNMTVFEEVSGTNWILVSYIPTSTVLADLANLRNLMILISVISILILCVVIERTTHVVIAPVRKLTNVIKALTDGDFTVSVKSSGNDEIALMSRSVERFIASMKQMIASMGDISGKLGTQADASDSVSREMQSAANVQSQSMSELNMTVDQLSVSVNEIADNATKLAGVVADTKDDSVNVGNKMRETVEVSQKGREDMEHVGEALENIRTSIQNLEAAVNKVGTASGEIVEIVQLIGNIAEETNLLSLNASIEAARAGEAGRGFAVVASEIGTLASNSTASVEHISKLIHEVNELVADAVRQAGDSADNINESSGLIHTAIDTFDKIYDNIQQTSALIDQMVDKINQVDEVATNVAAISEEQAASSDEILATSESMLTQAKGIAENSENVAKESRSLTESSIQLADQVKLFRI</sequence>
<dbReference type="GO" id="GO:0007165">
    <property type="term" value="P:signal transduction"/>
    <property type="evidence" value="ECO:0007669"/>
    <property type="project" value="UniProtKB-KW"/>
</dbReference>
<evidence type="ECO:0000256" key="4">
    <source>
        <dbReference type="SAM" id="Phobius"/>
    </source>
</evidence>
<dbReference type="Pfam" id="PF00672">
    <property type="entry name" value="HAMP"/>
    <property type="match status" value="1"/>
</dbReference>